<feature type="domain" description="Nudix hydrolase" evidence="7">
    <location>
        <begin position="12"/>
        <end position="208"/>
    </location>
</feature>
<dbReference type="InterPro" id="IPR039121">
    <property type="entry name" value="NUDT19"/>
</dbReference>
<accession>A0ABN2WTR1</accession>
<evidence type="ECO:0000256" key="3">
    <source>
        <dbReference type="ARBA" id="ARBA00022723"/>
    </source>
</evidence>
<dbReference type="Proteomes" id="UP001501161">
    <property type="component" value="Unassembled WGS sequence"/>
</dbReference>
<name>A0ABN2WTR1_9ACTN</name>
<sequence length="265" mass="27977">MGMVSTDSGVVTPRRAASVVVVRDGTDGVEVLLLRRTAKAAFAPDRFVFPGGSVDDSDQRLPLTGPQQVAGVIDDAFVAGVRETCEEALILLAIDGAGAPASGEHARAVRAALASGASLAEAFDQRALRLDPGSLAFHDRWITPEGAPRRFDTYFYYAASPPGQISEHDQGEAVDSVWVRPAEVLHSEEWTPRLLPPTRYHLSLCEQHADAAAVLAAARAHAVREPVRARLVSDGAGGTAVVVRPGAAPVPLGALPWRELGTNGR</sequence>
<evidence type="ECO:0000256" key="6">
    <source>
        <dbReference type="ARBA" id="ARBA00023211"/>
    </source>
</evidence>
<evidence type="ECO:0000256" key="1">
    <source>
        <dbReference type="ARBA" id="ARBA00001936"/>
    </source>
</evidence>
<reference evidence="8 9" key="1">
    <citation type="journal article" date="2019" name="Int. J. Syst. Evol. Microbiol.">
        <title>The Global Catalogue of Microorganisms (GCM) 10K type strain sequencing project: providing services to taxonomists for standard genome sequencing and annotation.</title>
        <authorList>
            <consortium name="The Broad Institute Genomics Platform"/>
            <consortium name="The Broad Institute Genome Sequencing Center for Infectious Disease"/>
            <person name="Wu L."/>
            <person name="Ma J."/>
        </authorList>
    </citation>
    <scope>NUCLEOTIDE SEQUENCE [LARGE SCALE GENOMIC DNA]</scope>
    <source>
        <strain evidence="8 9">JCM 13813</strain>
    </source>
</reference>
<comment type="cofactor">
    <cofactor evidence="1">
        <name>Mn(2+)</name>
        <dbReference type="ChEBI" id="CHEBI:29035"/>
    </cofactor>
</comment>
<dbReference type="InterPro" id="IPR015797">
    <property type="entry name" value="NUDIX_hydrolase-like_dom_sf"/>
</dbReference>
<dbReference type="PANTHER" id="PTHR12318">
    <property type="entry name" value="TESTOSTERONE-REGULATED PROTEIN RP2"/>
    <property type="match status" value="1"/>
</dbReference>
<dbReference type="PANTHER" id="PTHR12318:SF0">
    <property type="entry name" value="ACYL-COENZYME A DIPHOSPHATASE NUDT19"/>
    <property type="match status" value="1"/>
</dbReference>
<dbReference type="CDD" id="cd18870">
    <property type="entry name" value="NUDIX_AcylCoAdiphos_Nudt19"/>
    <property type="match status" value="1"/>
</dbReference>
<protein>
    <submittedName>
        <fullName evidence="8">NUDIX domain-containing protein</fullName>
    </submittedName>
</protein>
<dbReference type="PROSITE" id="PS51462">
    <property type="entry name" value="NUDIX"/>
    <property type="match status" value="1"/>
</dbReference>
<keyword evidence="4" id="KW-0378">Hydrolase</keyword>
<evidence type="ECO:0000256" key="4">
    <source>
        <dbReference type="ARBA" id="ARBA00022801"/>
    </source>
</evidence>
<evidence type="ECO:0000259" key="7">
    <source>
        <dbReference type="PROSITE" id="PS51462"/>
    </source>
</evidence>
<comment type="caution">
    <text evidence="8">The sequence shown here is derived from an EMBL/GenBank/DDBJ whole genome shotgun (WGS) entry which is preliminary data.</text>
</comment>
<keyword evidence="6" id="KW-0464">Manganese</keyword>
<dbReference type="SUPFAM" id="SSF55811">
    <property type="entry name" value="Nudix"/>
    <property type="match status" value="1"/>
</dbReference>
<comment type="cofactor">
    <cofactor evidence="2">
        <name>Mg(2+)</name>
        <dbReference type="ChEBI" id="CHEBI:18420"/>
    </cofactor>
</comment>
<evidence type="ECO:0000256" key="2">
    <source>
        <dbReference type="ARBA" id="ARBA00001946"/>
    </source>
</evidence>
<keyword evidence="5" id="KW-0460">Magnesium</keyword>
<evidence type="ECO:0000313" key="9">
    <source>
        <dbReference type="Proteomes" id="UP001501161"/>
    </source>
</evidence>
<evidence type="ECO:0000313" key="8">
    <source>
        <dbReference type="EMBL" id="GAA2098652.1"/>
    </source>
</evidence>
<keyword evidence="3" id="KW-0479">Metal-binding</keyword>
<gene>
    <name evidence="8" type="ORF">GCM10009726_07730</name>
</gene>
<proteinExistence type="predicted"/>
<keyword evidence="9" id="KW-1185">Reference proteome</keyword>
<organism evidence="8 9">
    <name type="scientific">Nocardioides furvisabuli</name>
    <dbReference type="NCBI Taxonomy" id="375542"/>
    <lineage>
        <taxon>Bacteria</taxon>
        <taxon>Bacillati</taxon>
        <taxon>Actinomycetota</taxon>
        <taxon>Actinomycetes</taxon>
        <taxon>Propionibacteriales</taxon>
        <taxon>Nocardioidaceae</taxon>
        <taxon>Nocardioides</taxon>
    </lineage>
</organism>
<dbReference type="EMBL" id="BAAAMQ010000007">
    <property type="protein sequence ID" value="GAA2098652.1"/>
    <property type="molecule type" value="Genomic_DNA"/>
</dbReference>
<evidence type="ECO:0000256" key="5">
    <source>
        <dbReference type="ARBA" id="ARBA00022842"/>
    </source>
</evidence>
<dbReference type="Gene3D" id="3.90.79.10">
    <property type="entry name" value="Nucleoside Triphosphate Pyrophosphohydrolase"/>
    <property type="match status" value="1"/>
</dbReference>
<dbReference type="InterPro" id="IPR000086">
    <property type="entry name" value="NUDIX_hydrolase_dom"/>
</dbReference>